<protein>
    <recommendedName>
        <fullName evidence="1">Methyltransferase domain-containing protein</fullName>
    </recommendedName>
</protein>
<dbReference type="CDD" id="cd02440">
    <property type="entry name" value="AdoMet_MTases"/>
    <property type="match status" value="1"/>
</dbReference>
<name>A0A9W4TYB9_9ASCO</name>
<sequence length="309" mass="35503">MSNHKDTVDANLKLFNEELSAKYQQREAHNILPIYFIQHLLNFDLKAPRRTLDESSIILGDPDLPCNGLTIEKDLPDPKTFISEHPDTPFKPGAKILDFACGPGMVTELLAPYLKSSTKKSELIGMDINPIFLKSFEERAEKVNDENLTMKSYEYDILDDSIQDDLKKFENYFDVIVCTISYHHIYNYEEVTKKLVTFLKKSGWLFIVDFYNEDVELKNAPANAAVQHMGGLKTDKLNYVLGDYSGLKNVSSAREFRTWVWNDESFICSHMNESVLQDFKAGKLRSREDKDMVEYLVPVSLIYAVGQKE</sequence>
<dbReference type="InterPro" id="IPR029063">
    <property type="entry name" value="SAM-dependent_MTases_sf"/>
</dbReference>
<accession>A0A9W4TYB9</accession>
<gene>
    <name evidence="2" type="ORF">CANVERA_P4199</name>
</gene>
<evidence type="ECO:0000313" key="3">
    <source>
        <dbReference type="Proteomes" id="UP001152885"/>
    </source>
</evidence>
<proteinExistence type="predicted"/>
<dbReference type="SUPFAM" id="SSF53335">
    <property type="entry name" value="S-adenosyl-L-methionine-dependent methyltransferases"/>
    <property type="match status" value="1"/>
</dbReference>
<dbReference type="PANTHER" id="PTHR43861">
    <property type="entry name" value="TRANS-ACONITATE 2-METHYLTRANSFERASE-RELATED"/>
    <property type="match status" value="1"/>
</dbReference>
<dbReference type="EMBL" id="CANTUO010000005">
    <property type="protein sequence ID" value="CAI5759688.1"/>
    <property type="molecule type" value="Genomic_DNA"/>
</dbReference>
<dbReference type="Pfam" id="PF13847">
    <property type="entry name" value="Methyltransf_31"/>
    <property type="match status" value="1"/>
</dbReference>
<dbReference type="Proteomes" id="UP001152885">
    <property type="component" value="Unassembled WGS sequence"/>
</dbReference>
<evidence type="ECO:0000313" key="2">
    <source>
        <dbReference type="EMBL" id="CAI5759688.1"/>
    </source>
</evidence>
<reference evidence="2" key="1">
    <citation type="submission" date="2022-12" db="EMBL/GenBank/DDBJ databases">
        <authorList>
            <person name="Brejova B."/>
        </authorList>
    </citation>
    <scope>NUCLEOTIDE SEQUENCE</scope>
</reference>
<dbReference type="AlphaFoldDB" id="A0A9W4TYB9"/>
<dbReference type="InterPro" id="IPR025714">
    <property type="entry name" value="Methyltranfer_dom"/>
</dbReference>
<organism evidence="2 3">
    <name type="scientific">Candida verbasci</name>
    <dbReference type="NCBI Taxonomy" id="1227364"/>
    <lineage>
        <taxon>Eukaryota</taxon>
        <taxon>Fungi</taxon>
        <taxon>Dikarya</taxon>
        <taxon>Ascomycota</taxon>
        <taxon>Saccharomycotina</taxon>
        <taxon>Pichiomycetes</taxon>
        <taxon>Debaryomycetaceae</taxon>
        <taxon>Candida/Lodderomyces clade</taxon>
        <taxon>Candida</taxon>
    </lineage>
</organism>
<evidence type="ECO:0000259" key="1">
    <source>
        <dbReference type="Pfam" id="PF13847"/>
    </source>
</evidence>
<feature type="domain" description="Methyltransferase" evidence="1">
    <location>
        <begin position="91"/>
        <end position="214"/>
    </location>
</feature>
<keyword evidence="3" id="KW-1185">Reference proteome</keyword>
<dbReference type="Gene3D" id="3.40.50.150">
    <property type="entry name" value="Vaccinia Virus protein VP39"/>
    <property type="match status" value="1"/>
</dbReference>
<dbReference type="OrthoDB" id="3647at2759"/>
<comment type="caution">
    <text evidence="2">The sequence shown here is derived from an EMBL/GenBank/DDBJ whole genome shotgun (WGS) entry which is preliminary data.</text>
</comment>